<comment type="caution">
    <text evidence="3">The sequence shown here is derived from an EMBL/GenBank/DDBJ whole genome shotgun (WGS) entry which is preliminary data.</text>
</comment>
<proteinExistence type="predicted"/>
<reference evidence="4" key="1">
    <citation type="journal article" date="2019" name="Int. J. Syst. Evol. Microbiol.">
        <title>The Global Catalogue of Microorganisms (GCM) 10K type strain sequencing project: providing services to taxonomists for standard genome sequencing and annotation.</title>
        <authorList>
            <consortium name="The Broad Institute Genomics Platform"/>
            <consortium name="The Broad Institute Genome Sequencing Center for Infectious Disease"/>
            <person name="Wu L."/>
            <person name="Ma J."/>
        </authorList>
    </citation>
    <scope>NUCLEOTIDE SEQUENCE [LARGE SCALE GENOMIC DNA]</scope>
    <source>
        <strain evidence="4">JCM 17705</strain>
    </source>
</reference>
<organism evidence="3 4">
    <name type="scientific">Mucilaginibacter gynuensis</name>
    <dbReference type="NCBI Taxonomy" id="1302236"/>
    <lineage>
        <taxon>Bacteria</taxon>
        <taxon>Pseudomonadati</taxon>
        <taxon>Bacteroidota</taxon>
        <taxon>Sphingobacteriia</taxon>
        <taxon>Sphingobacteriales</taxon>
        <taxon>Sphingobacteriaceae</taxon>
        <taxon>Mucilaginibacter</taxon>
    </lineage>
</organism>
<name>A0ABP8H575_9SPHI</name>
<evidence type="ECO:0000313" key="4">
    <source>
        <dbReference type="Proteomes" id="UP001500582"/>
    </source>
</evidence>
<dbReference type="InterPro" id="IPR025193">
    <property type="entry name" value="DUF4114"/>
</dbReference>
<dbReference type="Pfam" id="PF16130">
    <property type="entry name" value="DUF4842"/>
    <property type="match status" value="1"/>
</dbReference>
<evidence type="ECO:0000313" key="3">
    <source>
        <dbReference type="EMBL" id="GAA4334547.1"/>
    </source>
</evidence>
<feature type="domain" description="DUF4842" evidence="2">
    <location>
        <begin position="501"/>
        <end position="708"/>
    </location>
</feature>
<dbReference type="NCBIfam" id="TIGR04456">
    <property type="entry name" value="LruC_dom"/>
    <property type="match status" value="1"/>
</dbReference>
<keyword evidence="4" id="KW-1185">Reference proteome</keyword>
<gene>
    <name evidence="3" type="ORF">GCM10023149_41970</name>
</gene>
<dbReference type="InterPro" id="IPR031025">
    <property type="entry name" value="LruC_dom"/>
</dbReference>
<dbReference type="Proteomes" id="UP001500582">
    <property type="component" value="Unassembled WGS sequence"/>
</dbReference>
<dbReference type="EMBL" id="BAABFT010000014">
    <property type="protein sequence ID" value="GAA4334547.1"/>
    <property type="molecule type" value="Genomic_DNA"/>
</dbReference>
<dbReference type="InterPro" id="IPR032295">
    <property type="entry name" value="DUF4842"/>
</dbReference>
<protein>
    <submittedName>
        <fullName evidence="3">LruC domain-containing protein</fullName>
    </submittedName>
</protein>
<dbReference type="Pfam" id="PF13448">
    <property type="entry name" value="DUF4114"/>
    <property type="match status" value="1"/>
</dbReference>
<feature type="domain" description="DUF4114" evidence="1">
    <location>
        <begin position="335"/>
        <end position="417"/>
    </location>
</feature>
<evidence type="ECO:0000259" key="1">
    <source>
        <dbReference type="Pfam" id="PF13448"/>
    </source>
</evidence>
<accession>A0ABP8H575</accession>
<sequence>MKFVAVKILTESKKVFGATNELINIMMKRLLSILLIASVTGFVSCKKDKSKDNGPDENPTKIAPDGFTFKTSKDVNVNVTLKTNNDQPISGVVVSVYNVGSTNSDQAIYKGVTDANGNLKATINVATSVSQLVVDPAYVGLIRNARVAINGSSSTVVLGGKAGASGDIVAEEINPTGVIRGNGLGTTGVITTDYGYPTGYTASNAFVAPTNLGKPAYLEATGDIIDASLLSYVNASLPEGTPLTTSHPEYLSSSAVATINVTAKSDVWITFVSEGAGFLNSLGYYTYKTTDPPTLSTGGTLLGGIDKVTYVFPNASALNSGGALKSGDKVKLGTFESGTSIAFVILQNAWTGSTVNAAATKFFTNPNFNPETTTATKRHSVMLYDNVHKLFLLGFEDQNRQSGSDNDFNDLVVYATANPITAISTTNVAAIDDGGDTDGDGVADESDAFPNDATRAFISYFPSESTYAQVAFEDNWPSKGDYDLNDLIVNYRYKYILNAKNQVVTLQGDYIAQAAGASFKNGFGVQLPVAASTVSSVTGQKIISNYITFASSGVEAGQSKAVIIPFDNQDGVLKYPDGSFLVNTLTNKDKVAGTPVSVLLTFASPIDQANLAASSFNPFLISNLRRGYEVHLPGNVPTDKADTKLFGTADDVSVPSSGKYYLSAQNWPWAISYNTAISYPIEAATITKAYLHFADWAASGGSSFTDWYSNTAAGYRDNSFIYSK</sequence>
<evidence type="ECO:0000259" key="2">
    <source>
        <dbReference type="Pfam" id="PF16130"/>
    </source>
</evidence>